<gene>
    <name evidence="2" type="ORF">GBAR_LOCUS21760</name>
</gene>
<feature type="compositionally biased region" description="Basic residues" evidence="1">
    <location>
        <begin position="389"/>
        <end position="399"/>
    </location>
</feature>
<feature type="compositionally biased region" description="Low complexity" evidence="1">
    <location>
        <begin position="444"/>
        <end position="457"/>
    </location>
</feature>
<name>A0AA35T0T5_GEOBA</name>
<feature type="region of interest" description="Disordered" evidence="1">
    <location>
        <begin position="1"/>
        <end position="133"/>
    </location>
</feature>
<proteinExistence type="predicted"/>
<feature type="region of interest" description="Disordered" evidence="1">
    <location>
        <begin position="598"/>
        <end position="621"/>
    </location>
</feature>
<dbReference type="EMBL" id="CASHTH010003024">
    <property type="protein sequence ID" value="CAI8039139.1"/>
    <property type="molecule type" value="Genomic_DNA"/>
</dbReference>
<dbReference type="Proteomes" id="UP001174909">
    <property type="component" value="Unassembled WGS sequence"/>
</dbReference>
<reference evidence="2" key="1">
    <citation type="submission" date="2023-03" db="EMBL/GenBank/DDBJ databases">
        <authorList>
            <person name="Steffen K."/>
            <person name="Cardenas P."/>
        </authorList>
    </citation>
    <scope>NUCLEOTIDE SEQUENCE</scope>
</reference>
<feature type="compositionally biased region" description="Basic and acidic residues" evidence="1">
    <location>
        <begin position="72"/>
        <end position="120"/>
    </location>
</feature>
<comment type="caution">
    <text evidence="2">The sequence shown here is derived from an EMBL/GenBank/DDBJ whole genome shotgun (WGS) entry which is preliminary data.</text>
</comment>
<feature type="region of interest" description="Disordered" evidence="1">
    <location>
        <begin position="387"/>
        <end position="535"/>
    </location>
</feature>
<sequence length="621" mass="69006">MNPQPGPSLCIRNTGDPGKPDVKVNFPMPPALQMLQDLLGGDSSSEEDEVPNKPESELNEEEKEKKRKRDKKKADKERKEREREVRRQKREREEKEAKEKERELRRKGIETKAFTPREEADIGELSDAGSVDSLDSQHDYLETHHVDNPMVRLALSATNDIEGGIHETVYDSMVDAYAHMGQPPPAEVAEETGIMEMLFEALSKHLSVLETMALMWGVEAPMKKLQPCLFQFVKTRLLKGEDPTVAPEMKKAAVTKLLAPFIPSIASTMKTIFPKEGVDLPRTLYNSLYTSMEAVYDIIVKKHQDSAAFAKQLHQWGSRTSLLCAALLHHTSRNDDLYEDAAKQLFTVFLPGETPAMAMGYPYASLGRELKRMKTAHKLTTEELDKLVVYKKGRGPNRGKPKDGGSGGGGGLTPPQNSSLLRKTRSQAATTSLKTEEEALNNHSSSSSSSSFPAASSRQRRKGKWRRSGQEGRRGRERGRRKNGDGASTAPEKWPDAMPKEWVPSIKRDREALASMSPQQPLSDAYISGMPTKRRKTEAEELLSGGELMEKSLRSAIAESGATPSSGVTVDAIVNEASACGGLVEELDQELQKQLNERLKNDPDYNPRQFPASEKVFEPGK</sequence>
<evidence type="ECO:0000313" key="3">
    <source>
        <dbReference type="Proteomes" id="UP001174909"/>
    </source>
</evidence>
<feature type="compositionally biased region" description="Basic residues" evidence="1">
    <location>
        <begin position="458"/>
        <end position="467"/>
    </location>
</feature>
<keyword evidence="3" id="KW-1185">Reference proteome</keyword>
<evidence type="ECO:0000313" key="2">
    <source>
        <dbReference type="EMBL" id="CAI8039139.1"/>
    </source>
</evidence>
<feature type="compositionally biased region" description="Polar residues" evidence="1">
    <location>
        <begin position="414"/>
        <end position="433"/>
    </location>
</feature>
<organism evidence="2 3">
    <name type="scientific">Geodia barretti</name>
    <name type="common">Barrett's horny sponge</name>
    <dbReference type="NCBI Taxonomy" id="519541"/>
    <lineage>
        <taxon>Eukaryota</taxon>
        <taxon>Metazoa</taxon>
        <taxon>Porifera</taxon>
        <taxon>Demospongiae</taxon>
        <taxon>Heteroscleromorpha</taxon>
        <taxon>Tetractinellida</taxon>
        <taxon>Astrophorina</taxon>
        <taxon>Geodiidae</taxon>
        <taxon>Geodia</taxon>
    </lineage>
</organism>
<dbReference type="AlphaFoldDB" id="A0AA35T0T5"/>
<accession>A0AA35T0T5</accession>
<evidence type="ECO:0000256" key="1">
    <source>
        <dbReference type="SAM" id="MobiDB-lite"/>
    </source>
</evidence>
<protein>
    <submittedName>
        <fullName evidence="2">Large proline-rich protein BAG6</fullName>
    </submittedName>
</protein>